<dbReference type="InterPro" id="IPR010620">
    <property type="entry name" value="SBBP_repeat"/>
</dbReference>
<dbReference type="AlphaFoldDB" id="X1G1Y5"/>
<dbReference type="InterPro" id="IPR052918">
    <property type="entry name" value="Motility_Chemotaxis_Reg"/>
</dbReference>
<sequence length="433" mass="43666">GSGSDGVGYGDIALDGSNVVHFSGQTASDDLPLVNAFDDSLTGARDAYVVKIDTTVAGAGGLLYGSYVGGTDGDGYDNNGGLAVDGSGNIYVTGSTCASDSPTTAGAFQTTWGGQSNRSDGFLVKLDPTVAGSGGLLYGTYLRGSTSSDWVGAMAVDASGVVFVTGYTASTDFPTTAGAYATSLSGTAWDAFFLKLDPAGGGASDLLYGTYVGGTGQESVNGLAVDSDGKAYVSGKTYSTTDFPLVEPTQASFGGGSCDVFIFTLNPAGAGSEDLEFSTYLGGDGVDIGFGIAVDTEGYVYATGYTLAADFPTTAGAYDESYNAGSDAFVVKYDVSSNTAPVIDARETVDSDANGQIDAIKVTTDQNLDDDFTGLTITVTGYTVTGYSSDIANDAIFYVNLTEGGSPDTEATPDVAVTANTTLSEDGGSNNIA</sequence>
<organism evidence="1">
    <name type="scientific">marine sediment metagenome</name>
    <dbReference type="NCBI Taxonomy" id="412755"/>
    <lineage>
        <taxon>unclassified sequences</taxon>
        <taxon>metagenomes</taxon>
        <taxon>ecological metagenomes</taxon>
    </lineage>
</organism>
<comment type="caution">
    <text evidence="1">The sequence shown here is derived from an EMBL/GenBank/DDBJ whole genome shotgun (WGS) entry which is preliminary data.</text>
</comment>
<reference evidence="1" key="1">
    <citation type="journal article" date="2014" name="Front. Microbiol.">
        <title>High frequency of phylogenetically diverse reductive dehalogenase-homologous genes in deep subseafloor sedimentary metagenomes.</title>
        <authorList>
            <person name="Kawai M."/>
            <person name="Futagami T."/>
            <person name="Toyoda A."/>
            <person name="Takaki Y."/>
            <person name="Nishi S."/>
            <person name="Hori S."/>
            <person name="Arai W."/>
            <person name="Tsubouchi T."/>
            <person name="Morono Y."/>
            <person name="Uchiyama I."/>
            <person name="Ito T."/>
            <person name="Fujiyama A."/>
            <person name="Inagaki F."/>
            <person name="Takami H."/>
        </authorList>
    </citation>
    <scope>NUCLEOTIDE SEQUENCE</scope>
    <source>
        <strain evidence="1">Expedition CK06-06</strain>
    </source>
</reference>
<feature type="non-terminal residue" evidence="1">
    <location>
        <position position="433"/>
    </location>
</feature>
<dbReference type="Pfam" id="PF06739">
    <property type="entry name" value="SBBP"/>
    <property type="match status" value="2"/>
</dbReference>
<feature type="non-terminal residue" evidence="1">
    <location>
        <position position="1"/>
    </location>
</feature>
<dbReference type="PANTHER" id="PTHR35580">
    <property type="entry name" value="CELL SURFACE GLYCOPROTEIN (S-LAYER PROTEIN)-LIKE PROTEIN"/>
    <property type="match status" value="1"/>
</dbReference>
<protein>
    <submittedName>
        <fullName evidence="1">Uncharacterized protein</fullName>
    </submittedName>
</protein>
<accession>X1G1Y5</accession>
<proteinExistence type="predicted"/>
<evidence type="ECO:0000313" key="1">
    <source>
        <dbReference type="EMBL" id="GAH35584.1"/>
    </source>
</evidence>
<dbReference type="PANTHER" id="PTHR35580:SF1">
    <property type="entry name" value="PHYTASE-LIKE DOMAIN-CONTAINING PROTEIN"/>
    <property type="match status" value="1"/>
</dbReference>
<dbReference type="EMBL" id="BARU01006694">
    <property type="protein sequence ID" value="GAH35584.1"/>
    <property type="molecule type" value="Genomic_DNA"/>
</dbReference>
<gene>
    <name evidence="1" type="ORF">S03H2_13182</name>
</gene>
<name>X1G1Y5_9ZZZZ</name>